<dbReference type="InterPro" id="IPR005119">
    <property type="entry name" value="LysR_subst-bd"/>
</dbReference>
<evidence type="ECO:0000256" key="4">
    <source>
        <dbReference type="ARBA" id="ARBA00023163"/>
    </source>
</evidence>
<comment type="similarity">
    <text evidence="1">Belongs to the LysR transcriptional regulatory family.</text>
</comment>
<evidence type="ECO:0000313" key="7">
    <source>
        <dbReference type="Proteomes" id="UP001595556"/>
    </source>
</evidence>
<dbReference type="Gene3D" id="3.40.190.290">
    <property type="match status" value="1"/>
</dbReference>
<keyword evidence="3" id="KW-0238">DNA-binding</keyword>
<keyword evidence="4" id="KW-0804">Transcription</keyword>
<dbReference type="SUPFAM" id="SSF46785">
    <property type="entry name" value="Winged helix' DNA-binding domain"/>
    <property type="match status" value="1"/>
</dbReference>
<dbReference type="EMBL" id="JBHRTI010000007">
    <property type="protein sequence ID" value="MFC3148683.1"/>
    <property type="molecule type" value="Genomic_DNA"/>
</dbReference>
<sequence>MNVENITDLKIFVECAEAGNLTGAAEVLHITPAAASAGLKRLEAQLGVRLLERSTRTQRLTPEGEAYLGYAQRALALLAEGGAQVSESQRELRGAIRLAAPSDLTRRILLPWLDAFADAHPGVSLQLSVADTLHDLVRDTVDVAIRYGDLADSRLVAVKLADTARVLAASPAYLKKAGTPSHPRELSQHDCLSFEVAGRRHVSWTLGTAAGDTATVRTDGKRSVDDADIAHRWALEGRGIIFKSALDLAAHFKAGELKPVLPDWREPMPLNAVLPSNRFLPARVRALVDDLKARFAALG</sequence>
<evidence type="ECO:0000256" key="2">
    <source>
        <dbReference type="ARBA" id="ARBA00023015"/>
    </source>
</evidence>
<name>A0ABV7H440_9BURK</name>
<organism evidence="6 7">
    <name type="scientific">Piscinibacterium candidicorallinum</name>
    <dbReference type="NCBI Taxonomy" id="1793872"/>
    <lineage>
        <taxon>Bacteria</taxon>
        <taxon>Pseudomonadati</taxon>
        <taxon>Pseudomonadota</taxon>
        <taxon>Betaproteobacteria</taxon>
        <taxon>Burkholderiales</taxon>
        <taxon>Piscinibacterium</taxon>
    </lineage>
</organism>
<dbReference type="SUPFAM" id="SSF53850">
    <property type="entry name" value="Periplasmic binding protein-like II"/>
    <property type="match status" value="1"/>
</dbReference>
<dbReference type="Pfam" id="PF00126">
    <property type="entry name" value="HTH_1"/>
    <property type="match status" value="1"/>
</dbReference>
<dbReference type="InterPro" id="IPR058163">
    <property type="entry name" value="LysR-type_TF_proteobact-type"/>
</dbReference>
<protein>
    <submittedName>
        <fullName evidence="6">LysR substrate-binding domain-containing protein</fullName>
    </submittedName>
</protein>
<keyword evidence="2" id="KW-0805">Transcription regulation</keyword>
<evidence type="ECO:0000259" key="5">
    <source>
        <dbReference type="PROSITE" id="PS50931"/>
    </source>
</evidence>
<feature type="domain" description="HTH lysR-type" evidence="5">
    <location>
        <begin position="4"/>
        <end position="61"/>
    </location>
</feature>
<dbReference type="Pfam" id="PF03466">
    <property type="entry name" value="LysR_substrate"/>
    <property type="match status" value="1"/>
</dbReference>
<dbReference type="CDD" id="cd08422">
    <property type="entry name" value="PBP2_CrgA_like"/>
    <property type="match status" value="1"/>
</dbReference>
<dbReference type="PROSITE" id="PS50931">
    <property type="entry name" value="HTH_LYSR"/>
    <property type="match status" value="1"/>
</dbReference>
<gene>
    <name evidence="6" type="ORF">ACFOEN_13705</name>
</gene>
<comment type="caution">
    <text evidence="6">The sequence shown here is derived from an EMBL/GenBank/DDBJ whole genome shotgun (WGS) entry which is preliminary data.</text>
</comment>
<accession>A0ABV7H440</accession>
<dbReference type="InterPro" id="IPR036388">
    <property type="entry name" value="WH-like_DNA-bd_sf"/>
</dbReference>
<dbReference type="Proteomes" id="UP001595556">
    <property type="component" value="Unassembled WGS sequence"/>
</dbReference>
<reference evidence="7" key="1">
    <citation type="journal article" date="2019" name="Int. J. Syst. Evol. Microbiol.">
        <title>The Global Catalogue of Microorganisms (GCM) 10K type strain sequencing project: providing services to taxonomists for standard genome sequencing and annotation.</title>
        <authorList>
            <consortium name="The Broad Institute Genomics Platform"/>
            <consortium name="The Broad Institute Genome Sequencing Center for Infectious Disease"/>
            <person name="Wu L."/>
            <person name="Ma J."/>
        </authorList>
    </citation>
    <scope>NUCLEOTIDE SEQUENCE [LARGE SCALE GENOMIC DNA]</scope>
    <source>
        <strain evidence="7">KCTC 52168</strain>
    </source>
</reference>
<dbReference type="PANTHER" id="PTHR30537:SF21">
    <property type="entry name" value="HTH-TYPE TRANSCRIPTIONAL REGULATOR SINR-RELATED"/>
    <property type="match status" value="1"/>
</dbReference>
<keyword evidence="7" id="KW-1185">Reference proteome</keyword>
<dbReference type="InterPro" id="IPR036390">
    <property type="entry name" value="WH_DNA-bd_sf"/>
</dbReference>
<evidence type="ECO:0000256" key="3">
    <source>
        <dbReference type="ARBA" id="ARBA00023125"/>
    </source>
</evidence>
<dbReference type="PANTHER" id="PTHR30537">
    <property type="entry name" value="HTH-TYPE TRANSCRIPTIONAL REGULATOR"/>
    <property type="match status" value="1"/>
</dbReference>
<dbReference type="InterPro" id="IPR000847">
    <property type="entry name" value="LysR_HTH_N"/>
</dbReference>
<proteinExistence type="inferred from homology"/>
<evidence type="ECO:0000313" key="6">
    <source>
        <dbReference type="EMBL" id="MFC3148683.1"/>
    </source>
</evidence>
<dbReference type="Gene3D" id="1.10.10.10">
    <property type="entry name" value="Winged helix-like DNA-binding domain superfamily/Winged helix DNA-binding domain"/>
    <property type="match status" value="1"/>
</dbReference>
<evidence type="ECO:0000256" key="1">
    <source>
        <dbReference type="ARBA" id="ARBA00009437"/>
    </source>
</evidence>
<dbReference type="RefSeq" id="WP_377304845.1">
    <property type="nucleotide sequence ID" value="NZ_CP180191.1"/>
</dbReference>